<sequence length="359" mass="40788">MKKLISYLTPTLLLLASSSSAADYPEFKWGGYIMLDHDQFSDLFLEDDESDNYGSDVRRARLSTKIKFSDNWKSKFQVDLSDGDAVEIKDAYLQYQGWDWATITVGKQKEPFGLEKLTGSRNTFMIERSMVTEALAPGRSVGANLSGKEGNVNWDIGYFQDEDSADNYGVTGRLTWALVDPDDNFIHLGAALSERHLGGDEFRINEPLEVYSSDSLLEGTRLNADDESLAGIELMWQYQGFVSMAEWIQADIDDPTKGTHHYEGGYYQMSYPLSGKNRHYKNGKLSSIKANNDWELTWRLSQFNLIEENSKAQTFSVGVNYLVNENLMFKVNYIRAKLEDDGETYNADDAFSLRAQYSF</sequence>
<dbReference type="Gene3D" id="2.40.160.10">
    <property type="entry name" value="Porin"/>
    <property type="match status" value="1"/>
</dbReference>
<dbReference type="Pfam" id="PF07396">
    <property type="entry name" value="Porin_O_P"/>
    <property type="match status" value="1"/>
</dbReference>
<dbReference type="InterPro" id="IPR023614">
    <property type="entry name" value="Porin_dom_sf"/>
</dbReference>
<keyword evidence="1" id="KW-0732">Signal</keyword>
<dbReference type="EMBL" id="CP041036">
    <property type="protein sequence ID" value="QDE31085.1"/>
    <property type="molecule type" value="Genomic_DNA"/>
</dbReference>
<feature type="signal peptide" evidence="1">
    <location>
        <begin position="1"/>
        <end position="21"/>
    </location>
</feature>
<name>A0A4Y5YEG4_9GAMM</name>
<dbReference type="KEGG" id="spol:FH971_08960"/>
<dbReference type="Proteomes" id="UP000319809">
    <property type="component" value="Chromosome"/>
</dbReference>
<evidence type="ECO:0000313" key="3">
    <source>
        <dbReference type="Proteomes" id="UP000319809"/>
    </source>
</evidence>
<protein>
    <submittedName>
        <fullName evidence="2">Porin</fullName>
    </submittedName>
</protein>
<dbReference type="AlphaFoldDB" id="A0A4Y5YEG4"/>
<gene>
    <name evidence="2" type="ORF">FH971_08960</name>
</gene>
<proteinExistence type="predicted"/>
<dbReference type="RefSeq" id="WP_140234067.1">
    <property type="nucleotide sequence ID" value="NZ_CP041036.1"/>
</dbReference>
<evidence type="ECO:0000313" key="2">
    <source>
        <dbReference type="EMBL" id="QDE31085.1"/>
    </source>
</evidence>
<organism evidence="2 3">
    <name type="scientific">Shewanella polaris</name>
    <dbReference type="NCBI Taxonomy" id="2588449"/>
    <lineage>
        <taxon>Bacteria</taxon>
        <taxon>Pseudomonadati</taxon>
        <taxon>Pseudomonadota</taxon>
        <taxon>Gammaproteobacteria</taxon>
        <taxon>Alteromonadales</taxon>
        <taxon>Shewanellaceae</taxon>
        <taxon>Shewanella</taxon>
    </lineage>
</organism>
<feature type="chain" id="PRO_5021290475" evidence="1">
    <location>
        <begin position="22"/>
        <end position="359"/>
    </location>
</feature>
<keyword evidence="3" id="KW-1185">Reference proteome</keyword>
<evidence type="ECO:0000256" key="1">
    <source>
        <dbReference type="SAM" id="SignalP"/>
    </source>
</evidence>
<dbReference type="InterPro" id="IPR010870">
    <property type="entry name" value="Porin_O/P"/>
</dbReference>
<dbReference type="SUPFAM" id="SSF56935">
    <property type="entry name" value="Porins"/>
    <property type="match status" value="1"/>
</dbReference>
<accession>A0A4Y5YEG4</accession>
<reference evidence="2 3" key="1">
    <citation type="submission" date="2019-06" db="EMBL/GenBank/DDBJ databases">
        <title>The genome of Shewanella sp. SM1901.</title>
        <authorList>
            <person name="Cha Q."/>
        </authorList>
    </citation>
    <scope>NUCLEOTIDE SEQUENCE [LARGE SCALE GENOMIC DNA]</scope>
    <source>
        <strain evidence="2 3">SM1901</strain>
    </source>
</reference>